<feature type="signal peptide" evidence="1">
    <location>
        <begin position="1"/>
        <end position="24"/>
    </location>
</feature>
<gene>
    <name evidence="2" type="ORF">GCM10011403_24220</name>
</gene>
<accession>A0A916VJI6</accession>
<dbReference type="RefSeq" id="WP_068810123.1">
    <property type="nucleotide sequence ID" value="NZ_BMIY01000010.1"/>
</dbReference>
<reference evidence="2" key="2">
    <citation type="submission" date="2020-09" db="EMBL/GenBank/DDBJ databases">
        <authorList>
            <person name="Sun Q."/>
            <person name="Zhou Y."/>
        </authorList>
    </citation>
    <scope>NUCLEOTIDE SEQUENCE</scope>
    <source>
        <strain evidence="2">CGMCC 1.15425</strain>
    </source>
</reference>
<dbReference type="EMBL" id="BMIY01000010">
    <property type="protein sequence ID" value="GFZ80196.1"/>
    <property type="molecule type" value="Genomic_DNA"/>
</dbReference>
<dbReference type="OrthoDB" id="6336451at2"/>
<evidence type="ECO:0000256" key="1">
    <source>
        <dbReference type="SAM" id="SignalP"/>
    </source>
</evidence>
<comment type="caution">
    <text evidence="2">The sequence shown here is derived from an EMBL/GenBank/DDBJ whole genome shotgun (WGS) entry which is preliminary data.</text>
</comment>
<reference evidence="2" key="1">
    <citation type="journal article" date="2014" name="Int. J. Syst. Evol. Microbiol.">
        <title>Complete genome sequence of Corynebacterium casei LMG S-19264T (=DSM 44701T), isolated from a smear-ripened cheese.</title>
        <authorList>
            <consortium name="US DOE Joint Genome Institute (JGI-PGF)"/>
            <person name="Walter F."/>
            <person name="Albersmeier A."/>
            <person name="Kalinowski J."/>
            <person name="Ruckert C."/>
        </authorList>
    </citation>
    <scope>NUCLEOTIDE SEQUENCE</scope>
    <source>
        <strain evidence="2">CGMCC 1.15425</strain>
    </source>
</reference>
<evidence type="ECO:0000313" key="3">
    <source>
        <dbReference type="Proteomes" id="UP000627715"/>
    </source>
</evidence>
<proteinExistence type="predicted"/>
<dbReference type="AlphaFoldDB" id="A0A916VJI6"/>
<evidence type="ECO:0000313" key="2">
    <source>
        <dbReference type="EMBL" id="GFZ80196.1"/>
    </source>
</evidence>
<keyword evidence="1" id="KW-0732">Signal</keyword>
<organism evidence="2 3">
    <name type="scientific">Pseudohongiella nitratireducens</name>
    <dbReference type="NCBI Taxonomy" id="1768907"/>
    <lineage>
        <taxon>Bacteria</taxon>
        <taxon>Pseudomonadati</taxon>
        <taxon>Pseudomonadota</taxon>
        <taxon>Gammaproteobacteria</taxon>
        <taxon>Pseudomonadales</taxon>
        <taxon>Pseudohongiellaceae</taxon>
        <taxon>Pseudohongiella</taxon>
    </lineage>
</organism>
<name>A0A916VJI6_9GAMM</name>
<dbReference type="Proteomes" id="UP000627715">
    <property type="component" value="Unassembled WGS sequence"/>
</dbReference>
<protein>
    <submittedName>
        <fullName evidence="2">Uncharacterized protein</fullName>
    </submittedName>
</protein>
<feature type="chain" id="PRO_5037563385" evidence="1">
    <location>
        <begin position="25"/>
        <end position="119"/>
    </location>
</feature>
<sequence length="119" mass="13280">MRKLTLSACLLGFVAVMPHTSVLADANSEEMVKVRLVDFSGRPPFKREVVELPAADVAAMEATEEILEVERVWTVDYSGKPPFKRQFEDVPVIDVASMEAVSDEIESTSGSRTPFKRHR</sequence>
<keyword evidence="3" id="KW-1185">Reference proteome</keyword>